<sequence>MALSWFIFQNNNTNNKTKAIKMEKLSQSEFDQITLNVVKSSIWAFLIPIAAGITGEVFQLSGWFFFTIALLTTFAGNRWFYRGQGNLNMFIPIAMITIVIFAVVQFTFYISEKRDIRLQNVTQQEVQDVRIYR</sequence>
<evidence type="ECO:0000313" key="2">
    <source>
        <dbReference type="EMBL" id="PCI30885.1"/>
    </source>
</evidence>
<keyword evidence="1" id="KW-0812">Transmembrane</keyword>
<evidence type="ECO:0000313" key="3">
    <source>
        <dbReference type="Proteomes" id="UP000218113"/>
    </source>
</evidence>
<feature type="transmembrane region" description="Helical" evidence="1">
    <location>
        <begin position="87"/>
        <end position="110"/>
    </location>
</feature>
<feature type="transmembrane region" description="Helical" evidence="1">
    <location>
        <begin position="33"/>
        <end position="53"/>
    </location>
</feature>
<dbReference type="EMBL" id="NVSR01000001">
    <property type="protein sequence ID" value="PCI30885.1"/>
    <property type="molecule type" value="Genomic_DNA"/>
</dbReference>
<keyword evidence="1" id="KW-0472">Membrane</keyword>
<evidence type="ECO:0000256" key="1">
    <source>
        <dbReference type="SAM" id="Phobius"/>
    </source>
</evidence>
<comment type="caution">
    <text evidence="2">The sequence shown here is derived from an EMBL/GenBank/DDBJ whole genome shotgun (WGS) entry which is preliminary data.</text>
</comment>
<organism evidence="2 3">
    <name type="scientific">SAR324 cluster bacterium</name>
    <dbReference type="NCBI Taxonomy" id="2024889"/>
    <lineage>
        <taxon>Bacteria</taxon>
        <taxon>Deltaproteobacteria</taxon>
        <taxon>SAR324 cluster</taxon>
    </lineage>
</organism>
<accession>A0A2A4TCM7</accession>
<dbReference type="AlphaFoldDB" id="A0A2A4TCM7"/>
<proteinExistence type="predicted"/>
<dbReference type="Proteomes" id="UP000218113">
    <property type="component" value="Unassembled WGS sequence"/>
</dbReference>
<protein>
    <submittedName>
        <fullName evidence="2">Uncharacterized protein</fullName>
    </submittedName>
</protein>
<reference evidence="3" key="1">
    <citation type="submission" date="2017-08" db="EMBL/GenBank/DDBJ databases">
        <title>A dynamic microbial community with high functional redundancy inhabits the cold, oxic subseafloor aquifer.</title>
        <authorList>
            <person name="Tully B.J."/>
            <person name="Wheat C.G."/>
            <person name="Glazer B.T."/>
            <person name="Huber J.A."/>
        </authorList>
    </citation>
    <scope>NUCLEOTIDE SEQUENCE [LARGE SCALE GENOMIC DNA]</scope>
</reference>
<name>A0A2A4TCM7_9DELT</name>
<keyword evidence="1" id="KW-1133">Transmembrane helix</keyword>
<gene>
    <name evidence="2" type="ORF">COB67_00075</name>
</gene>